<dbReference type="GO" id="GO:0008422">
    <property type="term" value="F:beta-glucosidase activity"/>
    <property type="evidence" value="ECO:0007669"/>
    <property type="project" value="TreeGrafter"/>
</dbReference>
<evidence type="ECO:0000256" key="6">
    <source>
        <dbReference type="ARBA" id="ARBA00023326"/>
    </source>
</evidence>
<organism evidence="10 11">
    <name type="scientific">Asticcacaulis excentricus (strain ATCC 15261 / DSM 4724 / KCTC 12464 / NCIMB 9791 / VKM B-1370 / CB 48)</name>
    <dbReference type="NCBI Taxonomy" id="573065"/>
    <lineage>
        <taxon>Bacteria</taxon>
        <taxon>Pseudomonadati</taxon>
        <taxon>Pseudomonadota</taxon>
        <taxon>Alphaproteobacteria</taxon>
        <taxon>Caulobacterales</taxon>
        <taxon>Caulobacteraceae</taxon>
        <taxon>Asticcacaulis</taxon>
    </lineage>
</organism>
<dbReference type="SUPFAM" id="SSF51445">
    <property type="entry name" value="(Trans)glycosidases"/>
    <property type="match status" value="1"/>
</dbReference>
<keyword evidence="6" id="KW-0624">Polysaccharide degradation</keyword>
<dbReference type="HOGENOM" id="CLU_032463_0_0_5"/>
<comment type="similarity">
    <text evidence="1 7">Belongs to the glycosyl hydrolase 5 (cellulase A) family.</text>
</comment>
<dbReference type="GO" id="GO:0009986">
    <property type="term" value="C:cell surface"/>
    <property type="evidence" value="ECO:0007669"/>
    <property type="project" value="TreeGrafter"/>
</dbReference>
<dbReference type="RefSeq" id="WP_013479829.1">
    <property type="nucleotide sequence ID" value="NC_014816.1"/>
</dbReference>
<keyword evidence="3" id="KW-0136">Cellulose degradation</keyword>
<dbReference type="AlphaFoldDB" id="E8RNA3"/>
<feature type="signal peptide" evidence="8">
    <location>
        <begin position="1"/>
        <end position="21"/>
    </location>
</feature>
<dbReference type="KEGG" id="aex:Astex_2349"/>
<dbReference type="InterPro" id="IPR017853">
    <property type="entry name" value="GH"/>
</dbReference>
<dbReference type="EMBL" id="CP002395">
    <property type="protein sequence ID" value="ADU14002.1"/>
    <property type="molecule type" value="Genomic_DNA"/>
</dbReference>
<dbReference type="GO" id="GO:0030245">
    <property type="term" value="P:cellulose catabolic process"/>
    <property type="evidence" value="ECO:0007669"/>
    <property type="project" value="UniProtKB-KW"/>
</dbReference>
<reference evidence="11" key="1">
    <citation type="submission" date="2010-12" db="EMBL/GenBank/DDBJ databases">
        <title>Complete sequence of chromosome 1 of Asticcacaulis excentricus CB 48.</title>
        <authorList>
            <consortium name="US DOE Joint Genome Institute"/>
            <person name="Lucas S."/>
            <person name="Copeland A."/>
            <person name="Lapidus A."/>
            <person name="Cheng J.-F."/>
            <person name="Bruce D."/>
            <person name="Goodwin L."/>
            <person name="Pitluck S."/>
            <person name="Teshima H."/>
            <person name="Davenport K."/>
            <person name="Detter J.C."/>
            <person name="Han C."/>
            <person name="Tapia R."/>
            <person name="Land M."/>
            <person name="Hauser L."/>
            <person name="Jeffries C."/>
            <person name="Kyrpides N."/>
            <person name="Ivanova N."/>
            <person name="Ovchinnikova G."/>
            <person name="Brun Y.V."/>
            <person name="Woyke T."/>
        </authorList>
    </citation>
    <scope>NUCLEOTIDE SEQUENCE [LARGE SCALE GENOMIC DNA]</scope>
    <source>
        <strain evidence="11">ATCC 15261 / DSM 4724 / KCTC 12464 / NCIMB 9791 / VKM B-1370 / CB 48</strain>
    </source>
</reference>
<evidence type="ECO:0000313" key="11">
    <source>
        <dbReference type="Proteomes" id="UP000001492"/>
    </source>
</evidence>
<evidence type="ECO:0000256" key="1">
    <source>
        <dbReference type="ARBA" id="ARBA00005641"/>
    </source>
</evidence>
<proteinExistence type="inferred from homology"/>
<evidence type="ECO:0000256" key="7">
    <source>
        <dbReference type="RuleBase" id="RU361153"/>
    </source>
</evidence>
<dbReference type="PANTHER" id="PTHR31297">
    <property type="entry name" value="GLUCAN ENDO-1,6-BETA-GLUCOSIDASE B"/>
    <property type="match status" value="1"/>
</dbReference>
<keyword evidence="2 7" id="KW-0378">Hydrolase</keyword>
<dbReference type="GO" id="GO:0005576">
    <property type="term" value="C:extracellular region"/>
    <property type="evidence" value="ECO:0007669"/>
    <property type="project" value="TreeGrafter"/>
</dbReference>
<evidence type="ECO:0000256" key="4">
    <source>
        <dbReference type="ARBA" id="ARBA00023277"/>
    </source>
</evidence>
<name>E8RNA3_ASTEC</name>
<dbReference type="PANTHER" id="PTHR31297:SF41">
    <property type="entry name" value="ENDOGLUCANASE, PUTATIVE (AFU_ORTHOLOGUE AFUA_5G01830)-RELATED"/>
    <property type="match status" value="1"/>
</dbReference>
<dbReference type="Proteomes" id="UP000001492">
    <property type="component" value="Chromosome 1"/>
</dbReference>
<dbReference type="Gene3D" id="3.20.20.80">
    <property type="entry name" value="Glycosidases"/>
    <property type="match status" value="1"/>
</dbReference>
<feature type="domain" description="Glycoside hydrolase family 5" evidence="9">
    <location>
        <begin position="37"/>
        <end position="343"/>
    </location>
</feature>
<evidence type="ECO:0000256" key="2">
    <source>
        <dbReference type="ARBA" id="ARBA00022801"/>
    </source>
</evidence>
<dbReference type="Pfam" id="PF00150">
    <property type="entry name" value="Cellulase"/>
    <property type="match status" value="1"/>
</dbReference>
<keyword evidence="8" id="KW-0732">Signal</keyword>
<evidence type="ECO:0000256" key="5">
    <source>
        <dbReference type="ARBA" id="ARBA00023295"/>
    </source>
</evidence>
<dbReference type="InterPro" id="IPR001547">
    <property type="entry name" value="Glyco_hydro_5"/>
</dbReference>
<evidence type="ECO:0000313" key="10">
    <source>
        <dbReference type="EMBL" id="ADU14002.1"/>
    </source>
</evidence>
<accession>E8RNA3</accession>
<evidence type="ECO:0000259" key="9">
    <source>
        <dbReference type="Pfam" id="PF00150"/>
    </source>
</evidence>
<sequence length="392" mass="44169">MRSLLTGLCTAALLMAAPVMAADISFWDTPRHGGNSFNEKAPDEAYFRALKAIGATWVRLTFSKWKGEDRDFLIGNADDYKAIPASDLALLKKTLDAADAAGIKVVLTPLSLPGDRWVQHNANTPDDRLWNDRKYWDQSAAFWRDLAAAVKDHPAIAGYNLLNEPTPEKGMGLDEHAAPEVRIAWYQKHKGTTHDLPGLYEHLIKAVREVDPTTPIMVDGGWYANAWSFSYWTPLSDDKVLYAFHMYEPWNITSTPQIKRKPQRPYPGSEVTWGEKTLTFDKAAMQDFLAKPFDWARVNGVPANRMVAGEFGCVRVWTDCGAYLGDVIDTLNSHGAHWAFYSFREDVWEAMDYEIPPAYPAGQVYYLREQGKGDKVPMDSPLMEIIKSKMAK</sequence>
<gene>
    <name evidence="10" type="ordered locus">Astex_2349</name>
</gene>
<protein>
    <submittedName>
        <fullName evidence="10">Glycoside hydrolase family 5</fullName>
    </submittedName>
</protein>
<feature type="chain" id="PRO_5003230608" evidence="8">
    <location>
        <begin position="22"/>
        <end position="392"/>
    </location>
</feature>
<dbReference type="eggNOG" id="COG2730">
    <property type="taxonomic scope" value="Bacteria"/>
</dbReference>
<evidence type="ECO:0000256" key="3">
    <source>
        <dbReference type="ARBA" id="ARBA00023001"/>
    </source>
</evidence>
<keyword evidence="11" id="KW-1185">Reference proteome</keyword>
<keyword evidence="4" id="KW-0119">Carbohydrate metabolism</keyword>
<keyword evidence="5 7" id="KW-0326">Glycosidase</keyword>
<dbReference type="STRING" id="573065.Astex_2349"/>
<dbReference type="InterPro" id="IPR050386">
    <property type="entry name" value="Glycosyl_hydrolase_5"/>
</dbReference>
<evidence type="ECO:0000256" key="8">
    <source>
        <dbReference type="SAM" id="SignalP"/>
    </source>
</evidence>